<dbReference type="EMBL" id="JAHXZJ010000001">
    <property type="protein sequence ID" value="KAH0567864.1"/>
    <property type="molecule type" value="Genomic_DNA"/>
</dbReference>
<feature type="compositionally biased region" description="Polar residues" evidence="1">
    <location>
        <begin position="244"/>
        <end position="257"/>
    </location>
</feature>
<dbReference type="Proteomes" id="UP000826195">
    <property type="component" value="Unassembled WGS sequence"/>
</dbReference>
<organism evidence="2 3">
    <name type="scientific">Cotesia glomerata</name>
    <name type="common">Lepidopteran parasitic wasp</name>
    <name type="synonym">Apanteles glomeratus</name>
    <dbReference type="NCBI Taxonomy" id="32391"/>
    <lineage>
        <taxon>Eukaryota</taxon>
        <taxon>Metazoa</taxon>
        <taxon>Ecdysozoa</taxon>
        <taxon>Arthropoda</taxon>
        <taxon>Hexapoda</taxon>
        <taxon>Insecta</taxon>
        <taxon>Pterygota</taxon>
        <taxon>Neoptera</taxon>
        <taxon>Endopterygota</taxon>
        <taxon>Hymenoptera</taxon>
        <taxon>Apocrita</taxon>
        <taxon>Ichneumonoidea</taxon>
        <taxon>Braconidae</taxon>
        <taxon>Microgastrinae</taxon>
        <taxon>Cotesia</taxon>
    </lineage>
</organism>
<evidence type="ECO:0000313" key="2">
    <source>
        <dbReference type="EMBL" id="KAH0567864.1"/>
    </source>
</evidence>
<name>A0AAV7J9Q6_COTGL</name>
<proteinExistence type="predicted"/>
<feature type="compositionally biased region" description="Basic and acidic residues" evidence="1">
    <location>
        <begin position="218"/>
        <end position="233"/>
    </location>
</feature>
<gene>
    <name evidence="2" type="ORF">KQX54_015303</name>
</gene>
<comment type="caution">
    <text evidence="2">The sequence shown here is derived from an EMBL/GenBank/DDBJ whole genome shotgun (WGS) entry which is preliminary data.</text>
</comment>
<reference evidence="2 3" key="1">
    <citation type="journal article" date="2021" name="J. Hered.">
        <title>A chromosome-level genome assembly of the parasitoid wasp, Cotesia glomerata (Hymenoptera: Braconidae).</title>
        <authorList>
            <person name="Pinto B.J."/>
            <person name="Weis J.J."/>
            <person name="Gamble T."/>
            <person name="Ode P.J."/>
            <person name="Paul R."/>
            <person name="Zaspel J.M."/>
        </authorList>
    </citation>
    <scope>NUCLEOTIDE SEQUENCE [LARGE SCALE GENOMIC DNA]</scope>
    <source>
        <strain evidence="2">CgM1</strain>
    </source>
</reference>
<evidence type="ECO:0000256" key="1">
    <source>
        <dbReference type="SAM" id="MobiDB-lite"/>
    </source>
</evidence>
<feature type="region of interest" description="Disordered" evidence="1">
    <location>
        <begin position="218"/>
        <end position="257"/>
    </location>
</feature>
<dbReference type="AlphaFoldDB" id="A0AAV7J9Q6"/>
<keyword evidence="3" id="KW-1185">Reference proteome</keyword>
<sequence>MTINITLYGLQETVLTVPYKSTITTYNRTITQFCIIPQGILVSSVDKDQRRDRRLIGEIPSTSGTRFGPISTYNASTPAARSSALPNIVEYIPSSGNSTSSSGNVDELVARTNVLIDSMNRDLARTRQMVRETARDDPQFNERLFTLDRMVRESRQLRERQQLLQEQYNRLGQERDQIMQEQDLQAHQQREQELRAQLQREQKLRTQLQREQELREQEVRAQRIREQERREQRTYIISPRIDSTGANYSPGSSDWEA</sequence>
<accession>A0AAV7J9Q6</accession>
<protein>
    <submittedName>
        <fullName evidence="2">Uncharacterized protein</fullName>
    </submittedName>
</protein>
<evidence type="ECO:0000313" key="3">
    <source>
        <dbReference type="Proteomes" id="UP000826195"/>
    </source>
</evidence>